<dbReference type="RefSeq" id="WP_035072265.1">
    <property type="nucleotide sequence ID" value="NZ_JMIH01000015.1"/>
</dbReference>
<organism evidence="1 2">
    <name type="scientific">Anditalea andensis</name>
    <dbReference type="NCBI Taxonomy" id="1048983"/>
    <lineage>
        <taxon>Bacteria</taxon>
        <taxon>Pseudomonadati</taxon>
        <taxon>Bacteroidota</taxon>
        <taxon>Cytophagia</taxon>
        <taxon>Cytophagales</taxon>
        <taxon>Cytophagaceae</taxon>
        <taxon>Anditalea</taxon>
    </lineage>
</organism>
<reference evidence="1 2" key="1">
    <citation type="submission" date="2014-04" db="EMBL/GenBank/DDBJ databases">
        <title>Characterization and application of a salt tolerant electro-active bacterium.</title>
        <authorList>
            <person name="Yang L."/>
            <person name="Wei S."/>
            <person name="Tay Q.X.M."/>
        </authorList>
    </citation>
    <scope>NUCLEOTIDE SEQUENCE [LARGE SCALE GENOMIC DNA]</scope>
    <source>
        <strain evidence="1 2">LY1</strain>
    </source>
</reference>
<accession>A0A074KZJ3</accession>
<proteinExistence type="predicted"/>
<dbReference type="AlphaFoldDB" id="A0A074KZJ3"/>
<name>A0A074KZJ3_9BACT</name>
<gene>
    <name evidence="1" type="ORF">EL17_06330</name>
</gene>
<dbReference type="EMBL" id="JMIH01000015">
    <property type="protein sequence ID" value="KEO74349.1"/>
    <property type="molecule type" value="Genomic_DNA"/>
</dbReference>
<protein>
    <recommendedName>
        <fullName evidence="3">DUF4221 domain-containing protein</fullName>
    </recommendedName>
</protein>
<keyword evidence="2" id="KW-1185">Reference proteome</keyword>
<dbReference type="Proteomes" id="UP000027821">
    <property type="component" value="Unassembled WGS sequence"/>
</dbReference>
<evidence type="ECO:0000313" key="1">
    <source>
        <dbReference type="EMBL" id="KEO74349.1"/>
    </source>
</evidence>
<dbReference type="STRING" id="1048983.EL17_06330"/>
<dbReference type="eggNOG" id="ENOG5033V9P">
    <property type="taxonomic scope" value="Bacteria"/>
</dbReference>
<comment type="caution">
    <text evidence="1">The sequence shown here is derived from an EMBL/GenBank/DDBJ whole genome shotgun (WGS) entry which is preliminary data.</text>
</comment>
<evidence type="ECO:0000313" key="2">
    <source>
        <dbReference type="Proteomes" id="UP000027821"/>
    </source>
</evidence>
<evidence type="ECO:0008006" key="3">
    <source>
        <dbReference type="Google" id="ProtNLM"/>
    </source>
</evidence>
<dbReference type="OrthoDB" id="821743at2"/>
<sequence length="231" mass="27090">MERGTSIRVLGGKFKSYKNKLYIELNPEGTSFLDPDYYKKSANFLGVYNSKGSLESRILKYPDELINPKGYFVPANYYSFDIFEEELYICFPFEYIIRIYDVNSDFSNFSRIPIPQLDYMDLDLIYMPHKFNPDEISVQNRQISARVNGLIVDENNLYLSVALNDNINTDRFRTYSSVFKYDLKEKKWMVQRDPIDYFDLGVFAGSLNEELYLDAALIIKDNKFVNKASIK</sequence>